<accession>A0ABX0VYL2</accession>
<dbReference type="SMART" id="SM00287">
    <property type="entry name" value="SH3b"/>
    <property type="match status" value="1"/>
</dbReference>
<keyword evidence="3" id="KW-1185">Reference proteome</keyword>
<evidence type="ECO:0000313" key="2">
    <source>
        <dbReference type="EMBL" id="NIY71742.1"/>
    </source>
</evidence>
<comment type="caution">
    <text evidence="2">The sequence shown here is derived from an EMBL/GenBank/DDBJ whole genome shotgun (WGS) entry which is preliminary data.</text>
</comment>
<evidence type="ECO:0000259" key="1">
    <source>
        <dbReference type="PROSITE" id="PS51781"/>
    </source>
</evidence>
<gene>
    <name evidence="2" type="ORF">HCZ30_04745</name>
</gene>
<evidence type="ECO:0000313" key="3">
    <source>
        <dbReference type="Proteomes" id="UP000709466"/>
    </source>
</evidence>
<protein>
    <submittedName>
        <fullName evidence="2">SH3 domain-containing protein</fullName>
    </submittedName>
</protein>
<sequence>MKRTIVAVSLVLLGGTFYELSGGSDFTPATRAEAQTASAQSTIDGASVPLMGGIFASREEILAQADAHAAATAPVTTISTRSVSLSKVQAKPVEQEAVVQQAALTTTEAAPVEPEAPAVDAYIVDGSWVNMRQGPGTRFGVIDTLPRGTEVEVIAVESGWANLRVISSGETGWMAKNLLADQNT</sequence>
<feature type="domain" description="SH3b" evidence="1">
    <location>
        <begin position="119"/>
        <end position="183"/>
    </location>
</feature>
<organism evidence="2 3">
    <name type="scientific">Marivivens donghaensis</name>
    <dbReference type="NCBI Taxonomy" id="1699413"/>
    <lineage>
        <taxon>Bacteria</taxon>
        <taxon>Pseudomonadati</taxon>
        <taxon>Pseudomonadota</taxon>
        <taxon>Alphaproteobacteria</taxon>
        <taxon>Rhodobacterales</taxon>
        <taxon>Paracoccaceae</taxon>
        <taxon>Marivivens group</taxon>
        <taxon>Marivivens</taxon>
    </lineage>
</organism>
<dbReference type="Gene3D" id="2.30.30.40">
    <property type="entry name" value="SH3 Domains"/>
    <property type="match status" value="1"/>
</dbReference>
<proteinExistence type="predicted"/>
<dbReference type="PROSITE" id="PS51781">
    <property type="entry name" value="SH3B"/>
    <property type="match status" value="1"/>
</dbReference>
<name>A0ABX0VYL2_9RHOB</name>
<dbReference type="RefSeq" id="WP_167636842.1">
    <property type="nucleotide sequence ID" value="NZ_JAATOP010000002.1"/>
</dbReference>
<dbReference type="InterPro" id="IPR003646">
    <property type="entry name" value="SH3-like_bac-type"/>
</dbReference>
<dbReference type="Pfam" id="PF08239">
    <property type="entry name" value="SH3_3"/>
    <property type="match status" value="1"/>
</dbReference>
<dbReference type="EMBL" id="JAATOP010000002">
    <property type="protein sequence ID" value="NIY71742.1"/>
    <property type="molecule type" value="Genomic_DNA"/>
</dbReference>
<reference evidence="2 3" key="1">
    <citation type="submission" date="2020-03" db="EMBL/GenBank/DDBJ databases">
        <title>Bacterial isolates of synthetic phycosphere.</title>
        <authorList>
            <person name="Fu H."/>
            <person name="Moran M.A."/>
        </authorList>
    </citation>
    <scope>NUCLEOTIDE SEQUENCE [LARGE SCALE GENOMIC DNA]</scope>
    <source>
        <strain evidence="2 3">HF1</strain>
    </source>
</reference>
<dbReference type="Proteomes" id="UP000709466">
    <property type="component" value="Unassembled WGS sequence"/>
</dbReference>